<dbReference type="PIRSF" id="PIRSF032064">
    <property type="entry name" value="UCP032064"/>
    <property type="match status" value="1"/>
</dbReference>
<reference evidence="2" key="1">
    <citation type="submission" date="2022-06" db="EMBL/GenBank/DDBJ databases">
        <title>Sphingomonas sp. nov. isolated from rhizosphere soil of tomato.</title>
        <authorList>
            <person name="Dong H."/>
            <person name="Gao R."/>
        </authorList>
    </citation>
    <scope>NUCLEOTIDE SEQUENCE</scope>
    <source>
        <strain evidence="2">MMSM24</strain>
    </source>
</reference>
<evidence type="ECO:0000256" key="1">
    <source>
        <dbReference type="SAM" id="MobiDB-lite"/>
    </source>
</evidence>
<comment type="caution">
    <text evidence="2">The sequence shown here is derived from an EMBL/GenBank/DDBJ whole genome shotgun (WGS) entry which is preliminary data.</text>
</comment>
<dbReference type="InterPro" id="IPR010593">
    <property type="entry name" value="DUF1159"/>
</dbReference>
<keyword evidence="3" id="KW-1185">Reference proteome</keyword>
<dbReference type="InterPro" id="IPR007922">
    <property type="entry name" value="DciA-like"/>
</dbReference>
<dbReference type="Proteomes" id="UP001165565">
    <property type="component" value="Unassembled WGS sequence"/>
</dbReference>
<gene>
    <name evidence="2" type="ORF">NEE01_21660</name>
</gene>
<proteinExistence type="predicted"/>
<protein>
    <submittedName>
        <fullName evidence="2">DciA family protein</fullName>
    </submittedName>
</protein>
<feature type="compositionally biased region" description="Basic residues" evidence="1">
    <location>
        <begin position="1"/>
        <end position="10"/>
    </location>
</feature>
<accession>A0AA42CSK5</accession>
<evidence type="ECO:0000313" key="3">
    <source>
        <dbReference type="Proteomes" id="UP001165565"/>
    </source>
</evidence>
<dbReference type="EMBL" id="JANFAV010000022">
    <property type="protein sequence ID" value="MCW6537394.1"/>
    <property type="molecule type" value="Genomic_DNA"/>
</dbReference>
<dbReference type="Pfam" id="PF05258">
    <property type="entry name" value="DciA"/>
    <property type="match status" value="1"/>
</dbReference>
<dbReference type="AlphaFoldDB" id="A0AA42CSK5"/>
<sequence>MRRRMSKRPRAPQPEPVRQNRARQVAELLPAVGAAAFRKFGFVQSSIVTRWPEIVGEKLARASCPESIRFPQGKKQDGVLTLTVRGAHAAMLSHITPEIIERVNRFFGYTAVARVSIRQGDVAPRAVPRPRPEPQPVPAELGQSLRTIGDPELKAVLEALAAGVVTPRLPTVR</sequence>
<organism evidence="2 3">
    <name type="scientific">Sphingomonas lycopersici</name>
    <dbReference type="NCBI Taxonomy" id="2951807"/>
    <lineage>
        <taxon>Bacteria</taxon>
        <taxon>Pseudomonadati</taxon>
        <taxon>Pseudomonadota</taxon>
        <taxon>Alphaproteobacteria</taxon>
        <taxon>Sphingomonadales</taxon>
        <taxon>Sphingomonadaceae</taxon>
        <taxon>Sphingomonas</taxon>
    </lineage>
</organism>
<feature type="region of interest" description="Disordered" evidence="1">
    <location>
        <begin position="1"/>
        <end position="20"/>
    </location>
</feature>
<name>A0AA42CSK5_9SPHN</name>
<evidence type="ECO:0000313" key="2">
    <source>
        <dbReference type="EMBL" id="MCW6537394.1"/>
    </source>
</evidence>